<sequence length="302" mass="33217">MSSASMSPAMIVALYHAEFVSNCVQVSVAAMLIYEYVLTMGQGLRILRGRRTATFWLFILNQLVMIGLAVTNVLEAVPWTQNYVCSAVAAIYDALQLLTYLIWAVISAVRVYVVSKGNRYLAVLVFALSIAQFAMGIYSDVAVTNTAIVIGPDMAICDPTPRFSMTFDDRAVLSTRICAIAADVLVLLATWRQTVGPEQTLRGVFRVESRGPFVHLLLRDGALYFIVMSVLVSRFLLDIFQAAEDALPISNYESDSKDSAPDSGLEFQVMDLEKGMDTVMTYQSSEISSYPSQFTDSGLAWG</sequence>
<keyword evidence="4" id="KW-1185">Reference proteome</keyword>
<reference evidence="3 4" key="1">
    <citation type="journal article" date="2012" name="Science">
        <title>The Paleozoic origin of enzymatic lignin decomposition reconstructed from 31 fungal genomes.</title>
        <authorList>
            <person name="Floudas D."/>
            <person name="Binder M."/>
            <person name="Riley R."/>
            <person name="Barry K."/>
            <person name="Blanchette R.A."/>
            <person name="Henrissat B."/>
            <person name="Martinez A.T."/>
            <person name="Otillar R."/>
            <person name="Spatafora J.W."/>
            <person name="Yadav J.S."/>
            <person name="Aerts A."/>
            <person name="Benoit I."/>
            <person name="Boyd A."/>
            <person name="Carlson A."/>
            <person name="Copeland A."/>
            <person name="Coutinho P.M."/>
            <person name="de Vries R.P."/>
            <person name="Ferreira P."/>
            <person name="Findley K."/>
            <person name="Foster B."/>
            <person name="Gaskell J."/>
            <person name="Glotzer D."/>
            <person name="Gorecki P."/>
            <person name="Heitman J."/>
            <person name="Hesse C."/>
            <person name="Hori C."/>
            <person name="Igarashi K."/>
            <person name="Jurgens J.A."/>
            <person name="Kallen N."/>
            <person name="Kersten P."/>
            <person name="Kohler A."/>
            <person name="Kuees U."/>
            <person name="Kumar T.K.A."/>
            <person name="Kuo A."/>
            <person name="LaButti K."/>
            <person name="Larrondo L.F."/>
            <person name="Lindquist E."/>
            <person name="Ling A."/>
            <person name="Lombard V."/>
            <person name="Lucas S."/>
            <person name="Lundell T."/>
            <person name="Martin R."/>
            <person name="McLaughlin D.J."/>
            <person name="Morgenstern I."/>
            <person name="Morin E."/>
            <person name="Murat C."/>
            <person name="Nagy L.G."/>
            <person name="Nolan M."/>
            <person name="Ohm R.A."/>
            <person name="Patyshakuliyeva A."/>
            <person name="Rokas A."/>
            <person name="Ruiz-Duenas F.J."/>
            <person name="Sabat G."/>
            <person name="Salamov A."/>
            <person name="Samejima M."/>
            <person name="Schmutz J."/>
            <person name="Slot J.C."/>
            <person name="St John F."/>
            <person name="Stenlid J."/>
            <person name="Sun H."/>
            <person name="Sun S."/>
            <person name="Syed K."/>
            <person name="Tsang A."/>
            <person name="Wiebenga A."/>
            <person name="Young D."/>
            <person name="Pisabarro A."/>
            <person name="Eastwood D.C."/>
            <person name="Martin F."/>
            <person name="Cullen D."/>
            <person name="Grigoriev I.V."/>
            <person name="Hibbett D.S."/>
        </authorList>
    </citation>
    <scope>NUCLEOTIDE SEQUENCE</scope>
    <source>
        <strain evidence="4">FP-58527</strain>
    </source>
</reference>
<gene>
    <name evidence="3" type="ORF">FOMPIDRAFT_128110</name>
</gene>
<evidence type="ECO:0000259" key="2">
    <source>
        <dbReference type="Pfam" id="PF20151"/>
    </source>
</evidence>
<feature type="transmembrane region" description="Helical" evidence="1">
    <location>
        <begin position="94"/>
        <end position="113"/>
    </location>
</feature>
<dbReference type="InParanoid" id="S8EHE0"/>
<keyword evidence="1" id="KW-1133">Transmembrane helix</keyword>
<dbReference type="Pfam" id="PF20151">
    <property type="entry name" value="DUF6533"/>
    <property type="match status" value="1"/>
</dbReference>
<evidence type="ECO:0000313" key="4">
    <source>
        <dbReference type="Proteomes" id="UP000015241"/>
    </source>
</evidence>
<dbReference type="HOGENOM" id="CLU_921455_0_0_1"/>
<keyword evidence="1" id="KW-0812">Transmembrane</keyword>
<organism evidence="3 4">
    <name type="scientific">Fomitopsis schrenkii</name>
    <name type="common">Brown rot fungus</name>
    <dbReference type="NCBI Taxonomy" id="2126942"/>
    <lineage>
        <taxon>Eukaryota</taxon>
        <taxon>Fungi</taxon>
        <taxon>Dikarya</taxon>
        <taxon>Basidiomycota</taxon>
        <taxon>Agaricomycotina</taxon>
        <taxon>Agaricomycetes</taxon>
        <taxon>Polyporales</taxon>
        <taxon>Fomitopsis</taxon>
    </lineage>
</organism>
<dbReference type="AlphaFoldDB" id="S8EHE0"/>
<feature type="domain" description="DUF6533" evidence="2">
    <location>
        <begin position="23"/>
        <end position="66"/>
    </location>
</feature>
<feature type="transmembrane region" description="Helical" evidence="1">
    <location>
        <begin position="12"/>
        <end position="34"/>
    </location>
</feature>
<dbReference type="Proteomes" id="UP000015241">
    <property type="component" value="Unassembled WGS sequence"/>
</dbReference>
<name>S8EHE0_FOMSC</name>
<feature type="transmembrane region" description="Helical" evidence="1">
    <location>
        <begin position="120"/>
        <end position="138"/>
    </location>
</feature>
<accession>S8EHE0</accession>
<keyword evidence="1" id="KW-0472">Membrane</keyword>
<dbReference type="OrthoDB" id="2797976at2759"/>
<evidence type="ECO:0000313" key="3">
    <source>
        <dbReference type="EMBL" id="EPT02654.1"/>
    </source>
</evidence>
<protein>
    <recommendedName>
        <fullName evidence="2">DUF6533 domain-containing protein</fullName>
    </recommendedName>
</protein>
<proteinExistence type="predicted"/>
<evidence type="ECO:0000256" key="1">
    <source>
        <dbReference type="SAM" id="Phobius"/>
    </source>
</evidence>
<dbReference type="EMBL" id="KE504134">
    <property type="protein sequence ID" value="EPT02654.1"/>
    <property type="molecule type" value="Genomic_DNA"/>
</dbReference>
<feature type="transmembrane region" description="Helical" evidence="1">
    <location>
        <begin position="55"/>
        <end position="74"/>
    </location>
</feature>
<dbReference type="InterPro" id="IPR045340">
    <property type="entry name" value="DUF6533"/>
</dbReference>